<dbReference type="EMBL" id="CP010904">
    <property type="protein sequence ID" value="AKJ65194.1"/>
    <property type="molecule type" value="Genomic_DNA"/>
</dbReference>
<evidence type="ECO:0000313" key="1">
    <source>
        <dbReference type="EMBL" id="AKJ65194.1"/>
    </source>
</evidence>
<proteinExistence type="predicted"/>
<sequence length="93" mass="10927">MARDCIRLADEAVHTLSSELGAACSQYRSEDAYLEGILLDVKEIEEDPEDYLDWWNMIEEVDVQPLREKLRILREHIEKTIRTPIEERGEPEL</sequence>
<dbReference type="Proteomes" id="UP000035268">
    <property type="component" value="Chromosome"/>
</dbReference>
<gene>
    <name evidence="1" type="ORF">L21SP4_01959</name>
</gene>
<dbReference type="KEGG" id="vbl:L21SP4_01959"/>
<accession>A0A0G3EM07</accession>
<reference evidence="1 2" key="2">
    <citation type="journal article" date="2016" name="ISME J.">
        <title>Characterization of the first cultured representative of Verrucomicrobia subdivision 5 indicates the proposal of a novel phylum.</title>
        <authorList>
            <person name="Spring S."/>
            <person name="Bunk B."/>
            <person name="Sproer C."/>
            <person name="Schumann P."/>
            <person name="Rohde M."/>
            <person name="Tindall B.J."/>
            <person name="Klenk H.P."/>
        </authorList>
    </citation>
    <scope>NUCLEOTIDE SEQUENCE [LARGE SCALE GENOMIC DNA]</scope>
    <source>
        <strain evidence="1 2">L21-Fru-AB</strain>
    </source>
</reference>
<protein>
    <submittedName>
        <fullName evidence="1">Uncharacterized protein</fullName>
    </submittedName>
</protein>
<evidence type="ECO:0000313" key="2">
    <source>
        <dbReference type="Proteomes" id="UP000035268"/>
    </source>
</evidence>
<dbReference type="AlphaFoldDB" id="A0A0G3EM07"/>
<name>A0A0G3EM07_9BACT</name>
<dbReference type="STRING" id="1307763.L21SP4_01959"/>
<dbReference type="RefSeq" id="WP_052882458.1">
    <property type="nucleotide sequence ID" value="NZ_CP010904.1"/>
</dbReference>
<keyword evidence="2" id="KW-1185">Reference proteome</keyword>
<reference evidence="2" key="1">
    <citation type="submission" date="2015-02" db="EMBL/GenBank/DDBJ databases">
        <title>Description and complete genome sequence of the first cultured representative of the subdivision 5 of the Verrucomicrobia phylum.</title>
        <authorList>
            <person name="Spring S."/>
            <person name="Bunk B."/>
            <person name="Sproer C."/>
            <person name="Klenk H.-P."/>
        </authorList>
    </citation>
    <scope>NUCLEOTIDE SEQUENCE [LARGE SCALE GENOMIC DNA]</scope>
    <source>
        <strain evidence="2">L21-Fru-AB</strain>
    </source>
</reference>
<organism evidence="1 2">
    <name type="scientific">Kiritimatiella glycovorans</name>
    <dbReference type="NCBI Taxonomy" id="1307763"/>
    <lineage>
        <taxon>Bacteria</taxon>
        <taxon>Pseudomonadati</taxon>
        <taxon>Kiritimatiellota</taxon>
        <taxon>Kiritimatiellia</taxon>
        <taxon>Kiritimatiellales</taxon>
        <taxon>Kiritimatiellaceae</taxon>
        <taxon>Kiritimatiella</taxon>
    </lineage>
</organism>